<sequence>SKLRHCPQQETQRSSCALRVQSSDKVSPHRHTRSF</sequence>
<organism evidence="2 3">
    <name type="scientific">Castanea mollissima</name>
    <name type="common">Chinese chestnut</name>
    <dbReference type="NCBI Taxonomy" id="60419"/>
    <lineage>
        <taxon>Eukaryota</taxon>
        <taxon>Viridiplantae</taxon>
        <taxon>Streptophyta</taxon>
        <taxon>Embryophyta</taxon>
        <taxon>Tracheophyta</taxon>
        <taxon>Spermatophyta</taxon>
        <taxon>Magnoliopsida</taxon>
        <taxon>eudicotyledons</taxon>
        <taxon>Gunneridae</taxon>
        <taxon>Pentapetalae</taxon>
        <taxon>rosids</taxon>
        <taxon>fabids</taxon>
        <taxon>Fagales</taxon>
        <taxon>Fagaceae</taxon>
        <taxon>Castanea</taxon>
    </lineage>
</organism>
<protein>
    <submittedName>
        <fullName evidence="2">Uncharacterized protein</fullName>
    </submittedName>
</protein>
<dbReference type="Proteomes" id="UP000737018">
    <property type="component" value="Unassembled WGS sequence"/>
</dbReference>
<evidence type="ECO:0000313" key="3">
    <source>
        <dbReference type="Proteomes" id="UP000737018"/>
    </source>
</evidence>
<reference evidence="2" key="1">
    <citation type="submission" date="2020-03" db="EMBL/GenBank/DDBJ databases">
        <title>Castanea mollissima Vanexum genome sequencing.</title>
        <authorList>
            <person name="Staton M."/>
        </authorList>
    </citation>
    <scope>NUCLEOTIDE SEQUENCE</scope>
    <source>
        <tissue evidence="2">Leaf</tissue>
    </source>
</reference>
<name>A0A8J4V4V5_9ROSI</name>
<proteinExistence type="predicted"/>
<accession>A0A8J4V4V5</accession>
<feature type="compositionally biased region" description="Polar residues" evidence="1">
    <location>
        <begin position="8"/>
        <end position="25"/>
    </location>
</feature>
<evidence type="ECO:0000313" key="2">
    <source>
        <dbReference type="EMBL" id="KAF3944922.1"/>
    </source>
</evidence>
<dbReference type="AlphaFoldDB" id="A0A8J4V4V5"/>
<feature type="non-terminal residue" evidence="2">
    <location>
        <position position="1"/>
    </location>
</feature>
<gene>
    <name evidence="2" type="ORF">CMV_028644</name>
</gene>
<keyword evidence="3" id="KW-1185">Reference proteome</keyword>
<dbReference type="EMBL" id="JRKL02012522">
    <property type="protein sequence ID" value="KAF3944922.1"/>
    <property type="molecule type" value="Genomic_DNA"/>
</dbReference>
<evidence type="ECO:0000256" key="1">
    <source>
        <dbReference type="SAM" id="MobiDB-lite"/>
    </source>
</evidence>
<feature type="region of interest" description="Disordered" evidence="1">
    <location>
        <begin position="1"/>
        <end position="35"/>
    </location>
</feature>
<comment type="caution">
    <text evidence="2">The sequence shown here is derived from an EMBL/GenBank/DDBJ whole genome shotgun (WGS) entry which is preliminary data.</text>
</comment>